<dbReference type="AlphaFoldDB" id="A0A5N4EK85"/>
<gene>
    <name evidence="2" type="ORF">Cadr_000000820</name>
</gene>
<evidence type="ECO:0000256" key="1">
    <source>
        <dbReference type="SAM" id="MobiDB-lite"/>
    </source>
</evidence>
<feature type="region of interest" description="Disordered" evidence="1">
    <location>
        <begin position="1"/>
        <end position="26"/>
    </location>
</feature>
<evidence type="ECO:0000313" key="2">
    <source>
        <dbReference type="EMBL" id="KAB1283938.1"/>
    </source>
</evidence>
<accession>A0A5N4EK85</accession>
<proteinExistence type="predicted"/>
<protein>
    <submittedName>
        <fullName evidence="2">Uncharacterized protein</fullName>
    </submittedName>
</protein>
<evidence type="ECO:0000313" key="3">
    <source>
        <dbReference type="Proteomes" id="UP000299084"/>
    </source>
</evidence>
<dbReference type="Proteomes" id="UP000299084">
    <property type="component" value="Unassembled WGS sequence"/>
</dbReference>
<comment type="caution">
    <text evidence="2">The sequence shown here is derived from an EMBL/GenBank/DDBJ whole genome shotgun (WGS) entry which is preliminary data.</text>
</comment>
<dbReference type="EMBL" id="JWIN03000001">
    <property type="protein sequence ID" value="KAB1283938.1"/>
    <property type="molecule type" value="Genomic_DNA"/>
</dbReference>
<organism evidence="2 3">
    <name type="scientific">Camelus dromedarius</name>
    <name type="common">Dromedary</name>
    <name type="synonym">Arabian camel</name>
    <dbReference type="NCBI Taxonomy" id="9838"/>
    <lineage>
        <taxon>Eukaryota</taxon>
        <taxon>Metazoa</taxon>
        <taxon>Chordata</taxon>
        <taxon>Craniata</taxon>
        <taxon>Vertebrata</taxon>
        <taxon>Euteleostomi</taxon>
        <taxon>Mammalia</taxon>
        <taxon>Eutheria</taxon>
        <taxon>Laurasiatheria</taxon>
        <taxon>Artiodactyla</taxon>
        <taxon>Tylopoda</taxon>
        <taxon>Camelidae</taxon>
        <taxon>Camelus</taxon>
    </lineage>
</organism>
<keyword evidence="3" id="KW-1185">Reference proteome</keyword>
<name>A0A5N4EK85_CAMDR</name>
<reference evidence="2 3" key="1">
    <citation type="journal article" date="2019" name="Mol. Ecol. Resour.">
        <title>Improving Illumina assemblies with Hi-C and long reads: an example with the North African dromedary.</title>
        <authorList>
            <person name="Elbers J.P."/>
            <person name="Rogers M.F."/>
            <person name="Perelman P.L."/>
            <person name="Proskuryakova A.A."/>
            <person name="Serdyukova N.A."/>
            <person name="Johnson W.E."/>
            <person name="Horin P."/>
            <person name="Corander J."/>
            <person name="Murphy D."/>
            <person name="Burger P.A."/>
        </authorList>
    </citation>
    <scope>NUCLEOTIDE SEQUENCE [LARGE SCALE GENOMIC DNA]</scope>
    <source>
        <strain evidence="2">Drom800</strain>
        <tissue evidence="2">Blood</tissue>
    </source>
</reference>
<sequence length="49" mass="5387">MELQCARQLQGSQLHRSPGPQRGLVSLFRNPGAMAQATMYRMCPALSPT</sequence>